<feature type="region of interest" description="Disordered" evidence="1">
    <location>
        <begin position="332"/>
        <end position="358"/>
    </location>
</feature>
<keyword evidence="5" id="KW-1185">Reference proteome</keyword>
<dbReference type="Pfam" id="PF00990">
    <property type="entry name" value="GGDEF"/>
    <property type="match status" value="1"/>
</dbReference>
<evidence type="ECO:0000256" key="2">
    <source>
        <dbReference type="SAM" id="Phobius"/>
    </source>
</evidence>
<name>H8FPK1_MAGML</name>
<dbReference type="EMBL" id="CAHP01000011">
    <property type="protein sequence ID" value="CCG40289.1"/>
    <property type="molecule type" value="Genomic_DNA"/>
</dbReference>
<sequence length="381" mass="40796">MTASLGTGWGDKIRATLTADPVKSVISLLTPLGLTDALRCRRARLILGRVRLVAAVFAVLTLLWIPLDLAIFKTTMALYLAALRVLACIAFVLLALSFRRTDSPQAATLSLVWLLAIPTLFFLISHPLLAQFPLLSPEQQVVAAGYAFLPFVMVAGLAMFPVSAIEGILLGLAPLLAYFLTGLMSYQLLPFASHLGAQWLLLLLTVVATLAGMSQLSFFSRLVDEGAFDPVTGTYSRRIGEILLAQSFITAQRVEAPLALAVVQIEDLAGLAEQYGPEEGDTVLSTVALAMRQVLRRGDLLIRWDESVFLAMMPNSGAPGAAGAMERMCSTGLGPRPDGRPLEVTAGTAERRADQAESWEDLVARAEGRRAGDGHAVPAVS</sequence>
<reference evidence="4 5" key="1">
    <citation type="journal article" date="2012" name="J. Bacteriol.">
        <title>Draft Genome Sequence of the Purple Photosynthetic Bacterium Phaeospirillum molischianum DSM120, a Particularly Versatile Bacterium.</title>
        <authorList>
            <person name="Duquesne K."/>
            <person name="Prima V."/>
            <person name="Ji B."/>
            <person name="Rouy Z."/>
            <person name="Medigue C."/>
            <person name="Talla E."/>
            <person name="Sturgis J.N."/>
        </authorList>
    </citation>
    <scope>NUCLEOTIDE SEQUENCE [LARGE SCALE GENOMIC DNA]</scope>
    <source>
        <strain evidence="5">DSM120</strain>
    </source>
</reference>
<evidence type="ECO:0000256" key="1">
    <source>
        <dbReference type="SAM" id="MobiDB-lite"/>
    </source>
</evidence>
<dbReference type="RefSeq" id="WP_002726460.1">
    <property type="nucleotide sequence ID" value="NZ_CAHP01000011.1"/>
</dbReference>
<dbReference type="STRING" id="1150626.PHAMO_190098"/>
<dbReference type="InterPro" id="IPR043128">
    <property type="entry name" value="Rev_trsase/Diguanyl_cyclase"/>
</dbReference>
<dbReference type="SMART" id="SM00267">
    <property type="entry name" value="GGDEF"/>
    <property type="match status" value="1"/>
</dbReference>
<keyword evidence="2" id="KW-0812">Transmembrane</keyword>
<keyword evidence="2" id="KW-0472">Membrane</keyword>
<dbReference type="SUPFAM" id="SSF55073">
    <property type="entry name" value="Nucleotide cyclase"/>
    <property type="match status" value="1"/>
</dbReference>
<feature type="transmembrane region" description="Helical" evidence="2">
    <location>
        <begin position="110"/>
        <end position="129"/>
    </location>
</feature>
<dbReference type="PROSITE" id="PS50887">
    <property type="entry name" value="GGDEF"/>
    <property type="match status" value="1"/>
</dbReference>
<feature type="transmembrane region" description="Helical" evidence="2">
    <location>
        <begin position="46"/>
        <end position="65"/>
    </location>
</feature>
<proteinExistence type="predicted"/>
<dbReference type="eggNOG" id="COG3706">
    <property type="taxonomic scope" value="Bacteria"/>
</dbReference>
<evidence type="ECO:0000313" key="5">
    <source>
        <dbReference type="Proteomes" id="UP000004169"/>
    </source>
</evidence>
<feature type="transmembrane region" description="Helical" evidence="2">
    <location>
        <begin position="167"/>
        <end position="189"/>
    </location>
</feature>
<dbReference type="InterPro" id="IPR029787">
    <property type="entry name" value="Nucleotide_cyclase"/>
</dbReference>
<dbReference type="Proteomes" id="UP000004169">
    <property type="component" value="Unassembled WGS sequence"/>
</dbReference>
<dbReference type="Gene3D" id="3.30.70.270">
    <property type="match status" value="1"/>
</dbReference>
<keyword evidence="2" id="KW-1133">Transmembrane helix</keyword>
<dbReference type="AlphaFoldDB" id="H8FPK1"/>
<evidence type="ECO:0000313" key="4">
    <source>
        <dbReference type="EMBL" id="CCG40289.1"/>
    </source>
</evidence>
<feature type="transmembrane region" description="Helical" evidence="2">
    <location>
        <begin position="195"/>
        <end position="213"/>
    </location>
</feature>
<feature type="transmembrane region" description="Helical" evidence="2">
    <location>
        <begin position="141"/>
        <end position="160"/>
    </location>
</feature>
<feature type="transmembrane region" description="Helical" evidence="2">
    <location>
        <begin position="77"/>
        <end position="98"/>
    </location>
</feature>
<dbReference type="NCBIfam" id="TIGR00254">
    <property type="entry name" value="GGDEF"/>
    <property type="match status" value="1"/>
</dbReference>
<accession>H8FPK1</accession>
<protein>
    <submittedName>
        <fullName evidence="4">FOG: GGDEF domain</fullName>
    </submittedName>
</protein>
<dbReference type="InterPro" id="IPR000160">
    <property type="entry name" value="GGDEF_dom"/>
</dbReference>
<evidence type="ECO:0000259" key="3">
    <source>
        <dbReference type="PROSITE" id="PS50887"/>
    </source>
</evidence>
<gene>
    <name evidence="4" type="ORF">PHAMO_190098</name>
</gene>
<comment type="caution">
    <text evidence="4">The sequence shown here is derived from an EMBL/GenBank/DDBJ whole genome shotgun (WGS) entry which is preliminary data.</text>
</comment>
<organism evidence="4 5">
    <name type="scientific">Magnetospirillum molischianum DSM 120</name>
    <dbReference type="NCBI Taxonomy" id="1150626"/>
    <lineage>
        <taxon>Bacteria</taxon>
        <taxon>Pseudomonadati</taxon>
        <taxon>Pseudomonadota</taxon>
        <taxon>Alphaproteobacteria</taxon>
        <taxon>Rhodospirillales</taxon>
        <taxon>Rhodospirillaceae</taxon>
        <taxon>Magnetospirillum</taxon>
    </lineage>
</organism>
<feature type="domain" description="GGDEF" evidence="3">
    <location>
        <begin position="256"/>
        <end position="381"/>
    </location>
</feature>